<proteinExistence type="predicted"/>
<protein>
    <submittedName>
        <fullName evidence="2">Uncharacterized protein</fullName>
    </submittedName>
</protein>
<accession>A0A1C5A2Y5</accession>
<dbReference type="EMBL" id="FMCT01000011">
    <property type="protein sequence ID" value="SCF39587.1"/>
    <property type="molecule type" value="Genomic_DNA"/>
</dbReference>
<keyword evidence="1" id="KW-0472">Membrane</keyword>
<keyword evidence="3" id="KW-1185">Reference proteome</keyword>
<sequence length="138" mass="14491">MATIVVTGRHRPHEVMFLALSALVGGVFVAGAKPPTSVEQLVAPWVLWTWYVLLLSSGLIGLASIAMADTYRALVLELAAMQGQTAAPLLYGVALLATGSAAVVLAAGFCLAWASASAWRGWQVWQGMRVLRQVGDAG</sequence>
<reference evidence="3" key="1">
    <citation type="submission" date="2016-06" db="EMBL/GenBank/DDBJ databases">
        <authorList>
            <person name="Varghese N."/>
            <person name="Submissions Spin"/>
        </authorList>
    </citation>
    <scope>NUCLEOTIDE SEQUENCE [LARGE SCALE GENOMIC DNA]</scope>
    <source>
        <strain evidence="3">DSM 43168</strain>
    </source>
</reference>
<evidence type="ECO:0000256" key="1">
    <source>
        <dbReference type="SAM" id="Phobius"/>
    </source>
</evidence>
<gene>
    <name evidence="2" type="ORF">GA0070563_11140</name>
</gene>
<dbReference type="AlphaFoldDB" id="A0A1C5A2Y5"/>
<dbReference type="RefSeq" id="WP_074476574.1">
    <property type="nucleotide sequence ID" value="NZ_FMCT01000011.1"/>
</dbReference>
<keyword evidence="1" id="KW-1133">Transmembrane helix</keyword>
<evidence type="ECO:0000313" key="2">
    <source>
        <dbReference type="EMBL" id="SCF39587.1"/>
    </source>
</evidence>
<dbReference type="Proteomes" id="UP000183585">
    <property type="component" value="Unassembled WGS sequence"/>
</dbReference>
<feature type="transmembrane region" description="Helical" evidence="1">
    <location>
        <begin position="48"/>
        <end position="68"/>
    </location>
</feature>
<organism evidence="2 3">
    <name type="scientific">Micromonospora carbonacea</name>
    <dbReference type="NCBI Taxonomy" id="47853"/>
    <lineage>
        <taxon>Bacteria</taxon>
        <taxon>Bacillati</taxon>
        <taxon>Actinomycetota</taxon>
        <taxon>Actinomycetes</taxon>
        <taxon>Micromonosporales</taxon>
        <taxon>Micromonosporaceae</taxon>
        <taxon>Micromonospora</taxon>
    </lineage>
</organism>
<keyword evidence="1" id="KW-0812">Transmembrane</keyword>
<feature type="transmembrane region" description="Helical" evidence="1">
    <location>
        <begin position="89"/>
        <end position="114"/>
    </location>
</feature>
<name>A0A1C5A2Y5_9ACTN</name>
<evidence type="ECO:0000313" key="3">
    <source>
        <dbReference type="Proteomes" id="UP000183585"/>
    </source>
</evidence>